<evidence type="ECO:0000256" key="4">
    <source>
        <dbReference type="ARBA" id="ARBA00022884"/>
    </source>
</evidence>
<feature type="domain" description="C3H1-type" evidence="11">
    <location>
        <begin position="179"/>
        <end position="207"/>
    </location>
</feature>
<dbReference type="GO" id="GO:0003723">
    <property type="term" value="F:RNA binding"/>
    <property type="evidence" value="ECO:0007669"/>
    <property type="project" value="UniProtKB-UniRule"/>
</dbReference>
<evidence type="ECO:0000256" key="8">
    <source>
        <dbReference type="SAM" id="Coils"/>
    </source>
</evidence>
<evidence type="ECO:0000256" key="5">
    <source>
        <dbReference type="ARBA" id="ARBA00043866"/>
    </source>
</evidence>
<feature type="compositionally biased region" description="Polar residues" evidence="9">
    <location>
        <begin position="291"/>
        <end position="301"/>
    </location>
</feature>
<keyword evidence="4 6" id="KW-0694">RNA-binding</keyword>
<dbReference type="EMBL" id="JAANIT010000013">
    <property type="protein sequence ID" value="KAG1553970.1"/>
    <property type="molecule type" value="Genomic_DNA"/>
</dbReference>
<feature type="region of interest" description="Disordered" evidence="9">
    <location>
        <begin position="258"/>
        <end position="301"/>
    </location>
</feature>
<feature type="zinc finger region" description="C3H1-type" evidence="7">
    <location>
        <begin position="179"/>
        <end position="207"/>
    </location>
</feature>
<keyword evidence="2 7" id="KW-0863">Zinc-finger</keyword>
<feature type="compositionally biased region" description="Low complexity" evidence="9">
    <location>
        <begin position="501"/>
        <end position="517"/>
    </location>
</feature>
<proteinExistence type="predicted"/>
<dbReference type="PANTHER" id="PTHR14398">
    <property type="entry name" value="RNA RECOGNITION RRM/RNP DOMAIN"/>
    <property type="match status" value="1"/>
</dbReference>
<feature type="region of interest" description="Disordered" evidence="9">
    <location>
        <begin position="71"/>
        <end position="180"/>
    </location>
</feature>
<reference evidence="12" key="1">
    <citation type="journal article" date="2020" name="Microb. Genom.">
        <title>Genetic diversity of clinical and environmental Mucorales isolates obtained from an investigation of mucormycosis cases among solid organ transplant recipients.</title>
        <authorList>
            <person name="Nguyen M.H."/>
            <person name="Kaul D."/>
            <person name="Muto C."/>
            <person name="Cheng S.J."/>
            <person name="Richter R.A."/>
            <person name="Bruno V.M."/>
            <person name="Liu G."/>
            <person name="Beyhan S."/>
            <person name="Sundermann A.J."/>
            <person name="Mounaud S."/>
            <person name="Pasculle A.W."/>
            <person name="Nierman W.C."/>
            <person name="Driscoll E."/>
            <person name="Cumbie R."/>
            <person name="Clancy C.J."/>
            <person name="Dupont C.L."/>
        </authorList>
    </citation>
    <scope>NUCLEOTIDE SEQUENCE</scope>
    <source>
        <strain evidence="12">GL16</strain>
    </source>
</reference>
<dbReference type="InterPro" id="IPR045137">
    <property type="entry name" value="RBM26/27"/>
</dbReference>
<dbReference type="InterPro" id="IPR012677">
    <property type="entry name" value="Nucleotide-bd_a/b_plait_sf"/>
</dbReference>
<evidence type="ECO:0000256" key="9">
    <source>
        <dbReference type="SAM" id="MobiDB-lite"/>
    </source>
</evidence>
<organism evidence="12 13">
    <name type="scientific">Rhizopus oryzae</name>
    <name type="common">Mucormycosis agent</name>
    <name type="synonym">Rhizopus arrhizus var. delemar</name>
    <dbReference type="NCBI Taxonomy" id="64495"/>
    <lineage>
        <taxon>Eukaryota</taxon>
        <taxon>Fungi</taxon>
        <taxon>Fungi incertae sedis</taxon>
        <taxon>Mucoromycota</taxon>
        <taxon>Mucoromycotina</taxon>
        <taxon>Mucoromycetes</taxon>
        <taxon>Mucorales</taxon>
        <taxon>Mucorineae</taxon>
        <taxon>Rhizopodaceae</taxon>
        <taxon>Rhizopus</taxon>
    </lineage>
</organism>
<dbReference type="InterPro" id="IPR035979">
    <property type="entry name" value="RBD_domain_sf"/>
</dbReference>
<protein>
    <recommendedName>
        <fullName evidence="14">RNA-binding protein 26</fullName>
    </recommendedName>
</protein>
<evidence type="ECO:0000256" key="7">
    <source>
        <dbReference type="PROSITE-ProRule" id="PRU00723"/>
    </source>
</evidence>
<dbReference type="SUPFAM" id="SSF54928">
    <property type="entry name" value="RNA-binding domain, RBD"/>
    <property type="match status" value="1"/>
</dbReference>
<dbReference type="Proteomes" id="UP000717996">
    <property type="component" value="Unassembled WGS sequence"/>
</dbReference>
<dbReference type="SUPFAM" id="SSF90229">
    <property type="entry name" value="CCCH zinc finger"/>
    <property type="match status" value="1"/>
</dbReference>
<dbReference type="Gene3D" id="4.10.1000.10">
    <property type="entry name" value="Zinc finger, CCCH-type"/>
    <property type="match status" value="1"/>
</dbReference>
<dbReference type="InterPro" id="IPR000571">
    <property type="entry name" value="Znf_CCCH"/>
</dbReference>
<evidence type="ECO:0000256" key="1">
    <source>
        <dbReference type="ARBA" id="ARBA00022723"/>
    </source>
</evidence>
<evidence type="ECO:0000313" key="13">
    <source>
        <dbReference type="Proteomes" id="UP000717996"/>
    </source>
</evidence>
<dbReference type="OrthoDB" id="443401at2759"/>
<feature type="region of interest" description="Disordered" evidence="9">
    <location>
        <begin position="644"/>
        <end position="666"/>
    </location>
</feature>
<evidence type="ECO:0008006" key="14">
    <source>
        <dbReference type="Google" id="ProtNLM"/>
    </source>
</evidence>
<name>A0A9P6YQM8_RHIOR</name>
<feature type="domain" description="RRM" evidence="10">
    <location>
        <begin position="581"/>
        <end position="649"/>
    </location>
</feature>
<dbReference type="InterPro" id="IPR036855">
    <property type="entry name" value="Znf_CCCH_sf"/>
</dbReference>
<evidence type="ECO:0000256" key="6">
    <source>
        <dbReference type="PROSITE-ProRule" id="PRU00176"/>
    </source>
</evidence>
<feature type="region of interest" description="Disordered" evidence="9">
    <location>
        <begin position="377"/>
        <end position="409"/>
    </location>
</feature>
<evidence type="ECO:0000259" key="11">
    <source>
        <dbReference type="PROSITE" id="PS50103"/>
    </source>
</evidence>
<dbReference type="PANTHER" id="PTHR14398:SF0">
    <property type="entry name" value="ZINC FINGER PROTEIN SWM"/>
    <property type="match status" value="1"/>
</dbReference>
<feature type="compositionally biased region" description="Basic and acidic residues" evidence="9">
    <location>
        <begin position="104"/>
        <end position="124"/>
    </location>
</feature>
<sequence length="666" mass="74307">MSDDLEEFVCNEVASLCDADPKVLAQYIIALIGNGERNDALRASLDDKLKEFFDDQTAPFIDRLFVKLNSNNKKAPKEPSDRFNAYSDEEDDDGDRNFKHRRQRSEPRDDRTDFSEQNKRRYADENPQYSNKHFRGNNGDDRRNPYNIPSGATGGYSSYDRGRGRAGAGRGYSGPNRAGTKPPMCRDYIEKGYCMKGDVCPYDHGRDRIIVEDANKNTYMPSMPTGGSVPTMVNRSVPNQQFLGMTDAYDPERASLLPTNPALSNDMRDPMQQRRGGHRGGGRGGRVGFRHQNSNPTNTTLTVEKIPPEFCQISTVNDFFAKFGTITNISVQPHAQKAIIQYSTRAEAEKAYTCPDAVFDNRFVKVYWNKDETVTAPATGTNAVTPATASTEESQQSTAQKRKAAEPDPELVAARAAELAKIREEKHKKHQEHMKTILEIQKKREQQLQQQIAEQKRLLDKLSNSSNMSTEEKAEILKQLKSIQSAIESNQNQAAAPPPTTTTTDAATTDATTAAETTDSKEQTSAELQKKLEHLEAEAAMLGVNTGSPYPGRGGYYGRGRGGWPRSRGGFTRMTLDNRPTKIVIKDIPEGTTEEELRQHFEQYGQISLFEKSDSEASVQYTQRFLAEKAMSYGPNFAKGKLQLSWSSEPKSETGPSTTMPFTETS</sequence>
<dbReference type="GO" id="GO:0005634">
    <property type="term" value="C:nucleus"/>
    <property type="evidence" value="ECO:0007669"/>
    <property type="project" value="TreeGrafter"/>
</dbReference>
<comment type="function">
    <text evidence="5">May be involved in the turnover of nuclear polyadenylated (pA+) RNA.</text>
</comment>
<dbReference type="Pfam" id="PF00076">
    <property type="entry name" value="RRM_1"/>
    <property type="match status" value="1"/>
</dbReference>
<dbReference type="Gene3D" id="3.30.70.330">
    <property type="match status" value="2"/>
</dbReference>
<feature type="compositionally biased region" description="Polar residues" evidence="9">
    <location>
        <begin position="377"/>
        <end position="399"/>
    </location>
</feature>
<dbReference type="PROSITE" id="PS50103">
    <property type="entry name" value="ZF_C3H1"/>
    <property type="match status" value="1"/>
</dbReference>
<gene>
    <name evidence="12" type="ORF">G6F51_000265</name>
</gene>
<keyword evidence="8" id="KW-0175">Coiled coil</keyword>
<keyword evidence="3 7" id="KW-0862">Zinc</keyword>
<accession>A0A9P6YQM8</accession>
<evidence type="ECO:0000313" key="12">
    <source>
        <dbReference type="EMBL" id="KAG1553970.1"/>
    </source>
</evidence>
<dbReference type="AlphaFoldDB" id="A0A9P6YQM8"/>
<keyword evidence="1 7" id="KW-0479">Metal-binding</keyword>
<dbReference type="CDD" id="cd12257">
    <property type="entry name" value="RRM1_RBM26_like"/>
    <property type="match status" value="1"/>
</dbReference>
<feature type="compositionally biased region" description="Basic and acidic residues" evidence="9">
    <location>
        <begin position="518"/>
        <end position="527"/>
    </location>
</feature>
<dbReference type="SMART" id="SM00360">
    <property type="entry name" value="RRM"/>
    <property type="match status" value="2"/>
</dbReference>
<dbReference type="InterPro" id="IPR002483">
    <property type="entry name" value="PWI_dom"/>
</dbReference>
<feature type="region of interest" description="Disordered" evidence="9">
    <location>
        <begin position="488"/>
        <end position="527"/>
    </location>
</feature>
<evidence type="ECO:0000256" key="3">
    <source>
        <dbReference type="ARBA" id="ARBA00022833"/>
    </source>
</evidence>
<evidence type="ECO:0000259" key="10">
    <source>
        <dbReference type="PROSITE" id="PS50102"/>
    </source>
</evidence>
<dbReference type="GO" id="GO:0008270">
    <property type="term" value="F:zinc ion binding"/>
    <property type="evidence" value="ECO:0007669"/>
    <property type="project" value="UniProtKB-KW"/>
</dbReference>
<evidence type="ECO:0000256" key="2">
    <source>
        <dbReference type="ARBA" id="ARBA00022771"/>
    </source>
</evidence>
<comment type="caution">
    <text evidence="12">The sequence shown here is derived from an EMBL/GenBank/DDBJ whole genome shotgun (WGS) entry which is preliminary data.</text>
</comment>
<dbReference type="SMART" id="SM00356">
    <property type="entry name" value="ZnF_C3H1"/>
    <property type="match status" value="1"/>
</dbReference>
<feature type="coiled-coil region" evidence="8">
    <location>
        <begin position="438"/>
        <end position="465"/>
    </location>
</feature>
<dbReference type="InterPro" id="IPR000504">
    <property type="entry name" value="RRM_dom"/>
</dbReference>
<dbReference type="Pfam" id="PF01480">
    <property type="entry name" value="PWI"/>
    <property type="match status" value="1"/>
</dbReference>
<dbReference type="PROSITE" id="PS50102">
    <property type="entry name" value="RRM"/>
    <property type="match status" value="1"/>
</dbReference>